<name>A0A2M8P436_9CHLR</name>
<dbReference type="EMBL" id="PGTK01000001">
    <property type="protein sequence ID" value="PJF32305.1"/>
    <property type="molecule type" value="Genomic_DNA"/>
</dbReference>
<accession>A0A2M8P436</accession>
<dbReference type="AlphaFoldDB" id="A0A2M8P436"/>
<dbReference type="Proteomes" id="UP000228921">
    <property type="component" value="Unassembled WGS sequence"/>
</dbReference>
<evidence type="ECO:0000313" key="3">
    <source>
        <dbReference type="Proteomes" id="UP000228921"/>
    </source>
</evidence>
<proteinExistence type="predicted"/>
<organism evidence="2 3">
    <name type="scientific">Candidatus Thermofonsia Clade 1 bacterium</name>
    <dbReference type="NCBI Taxonomy" id="2364210"/>
    <lineage>
        <taxon>Bacteria</taxon>
        <taxon>Bacillati</taxon>
        <taxon>Chloroflexota</taxon>
        <taxon>Candidatus Thermofontia</taxon>
        <taxon>Candidatus Thermofonsia Clade 1</taxon>
    </lineage>
</organism>
<gene>
    <name evidence="2" type="ORF">CUN51_01365</name>
</gene>
<feature type="domain" description="Competence protein CoiA-like N-terminal" evidence="1">
    <location>
        <begin position="25"/>
        <end position="61"/>
    </location>
</feature>
<reference evidence="2 3" key="1">
    <citation type="submission" date="2017-11" db="EMBL/GenBank/DDBJ databases">
        <title>Evolution of Phototrophy in the Chloroflexi Phylum Driven by Horizontal Gene Transfer.</title>
        <authorList>
            <person name="Ward L.M."/>
            <person name="Hemp J."/>
            <person name="Shih P.M."/>
            <person name="Mcglynn S.E."/>
            <person name="Fischer W."/>
        </authorList>
    </citation>
    <scope>NUCLEOTIDE SEQUENCE [LARGE SCALE GENOMIC DNA]</scope>
    <source>
        <strain evidence="2">CP2_2F</strain>
    </source>
</reference>
<comment type="caution">
    <text evidence="2">The sequence shown here is derived from an EMBL/GenBank/DDBJ whole genome shotgun (WGS) entry which is preliminary data.</text>
</comment>
<dbReference type="Pfam" id="PF25164">
    <property type="entry name" value="CoiA_N"/>
    <property type="match status" value="1"/>
</dbReference>
<dbReference type="InterPro" id="IPR057253">
    <property type="entry name" value="CoiA-like_N"/>
</dbReference>
<evidence type="ECO:0000313" key="2">
    <source>
        <dbReference type="EMBL" id="PJF32305.1"/>
    </source>
</evidence>
<sequence length="325" mass="36850">MDKPPVEYRWALNAADRPVPITLAQRGERYICPLCRNGMVARLGTQVQHHFSHLETNQCDSESVSIAALRRWLALHFDEALNDRRVLPFTWACALCDQTHTQDLLEGVSHVLEDLLNAPESPDVRLTDAQGALRATFYILGKGVSVLQSLQEAIGQGKFAFVISAALLPDSDDVAVFLAALKPFAAPCPLWDRADVVRQPERLRRLLINLANRPPHYFFGAVETVEGLVDVVRIGRYKVWAALPFWQRVVGGTLNRLLQDVEIFIQNWDQPDGGTIYLYYVKIRETRAIALRRYPPRSAPSLHVDDRYRLLRFTALDMARELVSK</sequence>
<evidence type="ECO:0000259" key="1">
    <source>
        <dbReference type="Pfam" id="PF25164"/>
    </source>
</evidence>
<protein>
    <recommendedName>
        <fullName evidence="1">Competence protein CoiA-like N-terminal domain-containing protein</fullName>
    </recommendedName>
</protein>